<evidence type="ECO:0000313" key="3">
    <source>
        <dbReference type="Proteomes" id="UP000050794"/>
    </source>
</evidence>
<proteinExistence type="predicted"/>
<name>A0A183UVR8_TOXCA</name>
<reference evidence="2 3" key="2">
    <citation type="submission" date="2018-11" db="EMBL/GenBank/DDBJ databases">
        <authorList>
            <consortium name="Pathogen Informatics"/>
        </authorList>
    </citation>
    <scope>NUCLEOTIDE SEQUENCE [LARGE SCALE GENOMIC DNA]</scope>
</reference>
<accession>A0A183UVR8</accession>
<evidence type="ECO:0000313" key="4">
    <source>
        <dbReference type="WBParaSite" id="TCNE_0001258801-mRNA-1"/>
    </source>
</evidence>
<protein>
    <submittedName>
        <fullName evidence="4">DUF4773 domain-containing protein</fullName>
    </submittedName>
</protein>
<evidence type="ECO:0000313" key="2">
    <source>
        <dbReference type="EMBL" id="VDM43909.1"/>
    </source>
</evidence>
<dbReference type="Proteomes" id="UP000050794">
    <property type="component" value="Unassembled WGS sequence"/>
</dbReference>
<organism evidence="3 4">
    <name type="scientific">Toxocara canis</name>
    <name type="common">Canine roundworm</name>
    <dbReference type="NCBI Taxonomy" id="6265"/>
    <lineage>
        <taxon>Eukaryota</taxon>
        <taxon>Metazoa</taxon>
        <taxon>Ecdysozoa</taxon>
        <taxon>Nematoda</taxon>
        <taxon>Chromadorea</taxon>
        <taxon>Rhabditida</taxon>
        <taxon>Spirurina</taxon>
        <taxon>Ascaridomorpha</taxon>
        <taxon>Ascaridoidea</taxon>
        <taxon>Toxocaridae</taxon>
        <taxon>Toxocara</taxon>
    </lineage>
</organism>
<dbReference type="AlphaFoldDB" id="A0A183UVR8"/>
<gene>
    <name evidence="2" type="ORF">TCNE_LOCUS12588</name>
</gene>
<dbReference type="WBParaSite" id="TCNE_0001258801-mRNA-1">
    <property type="protein sequence ID" value="TCNE_0001258801-mRNA-1"/>
    <property type="gene ID" value="TCNE_0001258801"/>
</dbReference>
<sequence length="196" mass="22251">MSATLAVCFERKVKRHIWPPRIWGRDRCASCRLTLSDFETNLKEEYAATMRQYEHLIGGNLTAEGTANEKCDERKPLTPPFCREDCMGVLSRFNYMCCVFARILSTNPLQVEDSSGQINLGESPTRHCKVGDYCYLLVDTCFIPPRCVRLTVVPGCLKPVAQYQLQLARGRAATQTNEVDEISGEDSQQMEQDEEE</sequence>
<feature type="region of interest" description="Disordered" evidence="1">
    <location>
        <begin position="175"/>
        <end position="196"/>
    </location>
</feature>
<keyword evidence="3" id="KW-1185">Reference proteome</keyword>
<reference evidence="4" key="1">
    <citation type="submission" date="2016-06" db="UniProtKB">
        <authorList>
            <consortium name="WormBaseParasite"/>
        </authorList>
    </citation>
    <scope>IDENTIFICATION</scope>
</reference>
<evidence type="ECO:0000256" key="1">
    <source>
        <dbReference type="SAM" id="MobiDB-lite"/>
    </source>
</evidence>
<dbReference type="EMBL" id="UYWY01021336">
    <property type="protein sequence ID" value="VDM43909.1"/>
    <property type="molecule type" value="Genomic_DNA"/>
</dbReference>